<dbReference type="PANTHER" id="PTHR11437:SF10">
    <property type="entry name" value="ANGIOGENIN-RELATED"/>
    <property type="match status" value="1"/>
</dbReference>
<keyword evidence="13" id="KW-1185">Reference proteome</keyword>
<dbReference type="InterPro" id="IPR023411">
    <property type="entry name" value="RNaseA_AS"/>
</dbReference>
<organism evidence="12 13">
    <name type="scientific">Ataeniobius toweri</name>
    <dbReference type="NCBI Taxonomy" id="208326"/>
    <lineage>
        <taxon>Eukaryota</taxon>
        <taxon>Metazoa</taxon>
        <taxon>Chordata</taxon>
        <taxon>Craniata</taxon>
        <taxon>Vertebrata</taxon>
        <taxon>Euteleostomi</taxon>
        <taxon>Actinopterygii</taxon>
        <taxon>Neopterygii</taxon>
        <taxon>Teleostei</taxon>
        <taxon>Neoteleostei</taxon>
        <taxon>Acanthomorphata</taxon>
        <taxon>Ovalentaria</taxon>
        <taxon>Atherinomorphae</taxon>
        <taxon>Cyprinodontiformes</taxon>
        <taxon>Goodeidae</taxon>
        <taxon>Ataeniobius</taxon>
    </lineage>
</organism>
<dbReference type="Proteomes" id="UP001345963">
    <property type="component" value="Unassembled WGS sequence"/>
</dbReference>
<keyword evidence="5 8" id="KW-0255">Endonuclease</keyword>
<accession>A0ABU7CIV9</accession>
<evidence type="ECO:0000256" key="1">
    <source>
        <dbReference type="ARBA" id="ARBA00004613"/>
    </source>
</evidence>
<evidence type="ECO:0000313" key="12">
    <source>
        <dbReference type="EMBL" id="MED6261489.1"/>
    </source>
</evidence>
<evidence type="ECO:0000256" key="5">
    <source>
        <dbReference type="ARBA" id="ARBA00022759"/>
    </source>
</evidence>
<comment type="similarity">
    <text evidence="2 8">Belongs to the pancreatic ribonuclease family.</text>
</comment>
<feature type="region of interest" description="Disordered" evidence="9">
    <location>
        <begin position="1"/>
        <end position="20"/>
    </location>
</feature>
<feature type="signal peptide" evidence="10">
    <location>
        <begin position="1"/>
        <end position="40"/>
    </location>
</feature>
<dbReference type="InterPro" id="IPR001427">
    <property type="entry name" value="RNaseA"/>
</dbReference>
<feature type="domain" description="Ribonuclease A-domain" evidence="11">
    <location>
        <begin position="55"/>
        <end position="172"/>
    </location>
</feature>
<dbReference type="PANTHER" id="PTHR11437">
    <property type="entry name" value="RIBONUCLEASE"/>
    <property type="match status" value="1"/>
</dbReference>
<gene>
    <name evidence="12" type="ORF">ATANTOWER_005866</name>
</gene>
<comment type="caution">
    <text evidence="12">The sequence shown here is derived from an EMBL/GenBank/DDBJ whole genome shotgun (WGS) entry which is preliminary data.</text>
</comment>
<dbReference type="SUPFAM" id="SSF54076">
    <property type="entry name" value="RNase A-like"/>
    <property type="match status" value="1"/>
</dbReference>
<evidence type="ECO:0000256" key="8">
    <source>
        <dbReference type="RuleBase" id="RU000651"/>
    </source>
</evidence>
<dbReference type="Gene3D" id="3.10.130.10">
    <property type="entry name" value="Ribonuclease A-like domain"/>
    <property type="match status" value="1"/>
</dbReference>
<proteinExistence type="inferred from homology"/>
<keyword evidence="7" id="KW-1015">Disulfide bond</keyword>
<evidence type="ECO:0000256" key="6">
    <source>
        <dbReference type="ARBA" id="ARBA00022801"/>
    </source>
</evidence>
<keyword evidence="6 8" id="KW-0378">Hydrolase</keyword>
<keyword evidence="10" id="KW-0732">Signal</keyword>
<name>A0ABU7CIV9_9TELE</name>
<evidence type="ECO:0000259" key="11">
    <source>
        <dbReference type="SMART" id="SM00092"/>
    </source>
</evidence>
<keyword evidence="4 8" id="KW-0540">Nuclease</keyword>
<dbReference type="EMBL" id="JAHUTI010090168">
    <property type="protein sequence ID" value="MED6261489.1"/>
    <property type="molecule type" value="Genomic_DNA"/>
</dbReference>
<feature type="chain" id="PRO_5047299113" description="Ribonuclease A-domain domain-containing protein" evidence="10">
    <location>
        <begin position="41"/>
        <end position="175"/>
    </location>
</feature>
<keyword evidence="3" id="KW-0964">Secreted</keyword>
<dbReference type="InterPro" id="IPR036816">
    <property type="entry name" value="RNaseA-like_dom_sf"/>
</dbReference>
<evidence type="ECO:0000256" key="10">
    <source>
        <dbReference type="SAM" id="SignalP"/>
    </source>
</evidence>
<evidence type="ECO:0000256" key="2">
    <source>
        <dbReference type="ARBA" id="ARBA00005600"/>
    </source>
</evidence>
<dbReference type="InterPro" id="IPR023412">
    <property type="entry name" value="RNaseA_domain"/>
</dbReference>
<evidence type="ECO:0000256" key="4">
    <source>
        <dbReference type="ARBA" id="ARBA00022722"/>
    </source>
</evidence>
<dbReference type="PROSITE" id="PS00127">
    <property type="entry name" value="RNASE_PANCREATIC"/>
    <property type="match status" value="1"/>
</dbReference>
<sequence>MEEARHKLKRKSDKHKKQRKMKTLPVHLLVCLLLLEAVVSESLNETDPSGPGKTIFERYKKFKRQHVDKQMTEKKCTDVINQKSIYSNDNSCKETNTFILADANEVKSICEGQGDYLHEKHLTKSKRKFKVVVCTLTRKARKPRCQYEGKLYKSRFVVVQCTGVPVQYAENILNF</sequence>
<reference evidence="12 13" key="1">
    <citation type="submission" date="2021-07" db="EMBL/GenBank/DDBJ databases">
        <authorList>
            <person name="Palmer J.M."/>
        </authorList>
    </citation>
    <scope>NUCLEOTIDE SEQUENCE [LARGE SCALE GENOMIC DNA]</scope>
    <source>
        <strain evidence="12 13">AT_MEX2019</strain>
        <tissue evidence="12">Muscle</tissue>
    </source>
</reference>
<dbReference type="Pfam" id="PF00074">
    <property type="entry name" value="RnaseA"/>
    <property type="match status" value="1"/>
</dbReference>
<evidence type="ECO:0000256" key="7">
    <source>
        <dbReference type="ARBA" id="ARBA00023157"/>
    </source>
</evidence>
<comment type="subcellular location">
    <subcellularLocation>
        <location evidence="1">Secreted</location>
    </subcellularLocation>
</comment>
<evidence type="ECO:0000313" key="13">
    <source>
        <dbReference type="Proteomes" id="UP001345963"/>
    </source>
</evidence>
<protein>
    <recommendedName>
        <fullName evidence="11">Ribonuclease A-domain domain-containing protein</fullName>
    </recommendedName>
</protein>
<evidence type="ECO:0000256" key="3">
    <source>
        <dbReference type="ARBA" id="ARBA00022525"/>
    </source>
</evidence>
<evidence type="ECO:0000256" key="9">
    <source>
        <dbReference type="SAM" id="MobiDB-lite"/>
    </source>
</evidence>
<dbReference type="SMART" id="SM00092">
    <property type="entry name" value="RNAse_Pc"/>
    <property type="match status" value="1"/>
</dbReference>